<sequence>MKKHFILFVVGLLSSNSYSQVGIKTNTPTETLDIDGTLRVRTLPDNGTIGIHTTPSGTASQNPDQLFKAQYPVVADANGVLGIVNNEKLIPNNTIGTSFTTNNDSEAYFVIKRYHLYDNVGGAIGRYHPNYTGGSSTGIFDGDTGMKVDNWQAMISNISYKFLTATSDTQAQFKKDDYFNYRLKGASGGTWKIIGDIINLQEQAYVDVLFIKSNYVAAEDRSL</sequence>
<feature type="signal peptide" evidence="1">
    <location>
        <begin position="1"/>
        <end position="19"/>
    </location>
</feature>
<proteinExistence type="predicted"/>
<protein>
    <submittedName>
        <fullName evidence="2">Uncharacterized protein</fullName>
    </submittedName>
</protein>
<accession>A0A376G9Y1</accession>
<name>A0A376G9Y1_9FLAO</name>
<evidence type="ECO:0000256" key="1">
    <source>
        <dbReference type="SAM" id="SignalP"/>
    </source>
</evidence>
<organism evidence="2 3">
    <name type="scientific">Empedobacter falsenii</name>
    <dbReference type="NCBI Taxonomy" id="343874"/>
    <lineage>
        <taxon>Bacteria</taxon>
        <taxon>Pseudomonadati</taxon>
        <taxon>Bacteroidota</taxon>
        <taxon>Flavobacteriia</taxon>
        <taxon>Flavobacteriales</taxon>
        <taxon>Weeksellaceae</taxon>
        <taxon>Empedobacter</taxon>
    </lineage>
</organism>
<evidence type="ECO:0000313" key="2">
    <source>
        <dbReference type="EMBL" id="STD56053.1"/>
    </source>
</evidence>
<keyword evidence="1" id="KW-0732">Signal</keyword>
<reference evidence="2 3" key="1">
    <citation type="submission" date="2018-06" db="EMBL/GenBank/DDBJ databases">
        <authorList>
            <consortium name="Pathogen Informatics"/>
            <person name="Doyle S."/>
        </authorList>
    </citation>
    <scope>NUCLEOTIDE SEQUENCE [LARGE SCALE GENOMIC DNA]</scope>
    <source>
        <strain evidence="2 3">NCTC13456</strain>
    </source>
</reference>
<evidence type="ECO:0000313" key="3">
    <source>
        <dbReference type="Proteomes" id="UP000254737"/>
    </source>
</evidence>
<dbReference type="Proteomes" id="UP000254737">
    <property type="component" value="Unassembled WGS sequence"/>
</dbReference>
<dbReference type="RefSeq" id="WP_115000334.1">
    <property type="nucleotide sequence ID" value="NZ_UFXS01000001.1"/>
</dbReference>
<dbReference type="AlphaFoldDB" id="A0A376G9Y1"/>
<dbReference type="EMBL" id="UFXS01000001">
    <property type="protein sequence ID" value="STD56053.1"/>
    <property type="molecule type" value="Genomic_DNA"/>
</dbReference>
<feature type="chain" id="PRO_5017028058" evidence="1">
    <location>
        <begin position="20"/>
        <end position="223"/>
    </location>
</feature>
<gene>
    <name evidence="2" type="ORF">NCTC13456_02033</name>
</gene>